<dbReference type="Proteomes" id="UP001174677">
    <property type="component" value="Chromosome 17"/>
</dbReference>
<dbReference type="Pfam" id="PF07839">
    <property type="entry name" value="CaM_binding"/>
    <property type="match status" value="1"/>
</dbReference>
<feature type="region of interest" description="Disordered" evidence="1">
    <location>
        <begin position="431"/>
        <end position="450"/>
    </location>
</feature>
<reference evidence="3" key="1">
    <citation type="journal article" date="2023" name="Plant Biotechnol. J.">
        <title>Chromosome-level wild Hevea brasiliensis genome provides new tools for genomic-assisted breeding and valuable loci to elevate rubber yield.</title>
        <authorList>
            <person name="Cheng H."/>
            <person name="Song X."/>
            <person name="Hu Y."/>
            <person name="Wu T."/>
            <person name="Yang Q."/>
            <person name="An Z."/>
            <person name="Feng S."/>
            <person name="Deng Z."/>
            <person name="Wu W."/>
            <person name="Zeng X."/>
            <person name="Tu M."/>
            <person name="Wang X."/>
            <person name="Huang H."/>
        </authorList>
    </citation>
    <scope>NUCLEOTIDE SEQUENCE</scope>
    <source>
        <strain evidence="3">MT/VB/25A 57/8</strain>
    </source>
</reference>
<organism evidence="3 4">
    <name type="scientific">Hevea brasiliensis</name>
    <name type="common">Para rubber tree</name>
    <name type="synonym">Siphonia brasiliensis</name>
    <dbReference type="NCBI Taxonomy" id="3981"/>
    <lineage>
        <taxon>Eukaryota</taxon>
        <taxon>Viridiplantae</taxon>
        <taxon>Streptophyta</taxon>
        <taxon>Embryophyta</taxon>
        <taxon>Tracheophyta</taxon>
        <taxon>Spermatophyta</taxon>
        <taxon>Magnoliopsida</taxon>
        <taxon>eudicotyledons</taxon>
        <taxon>Gunneridae</taxon>
        <taxon>Pentapetalae</taxon>
        <taxon>rosids</taxon>
        <taxon>fabids</taxon>
        <taxon>Malpighiales</taxon>
        <taxon>Euphorbiaceae</taxon>
        <taxon>Crotonoideae</taxon>
        <taxon>Micrandreae</taxon>
        <taxon>Hevea</taxon>
    </lineage>
</organism>
<feature type="compositionally biased region" description="Basic and acidic residues" evidence="1">
    <location>
        <begin position="343"/>
        <end position="355"/>
    </location>
</feature>
<evidence type="ECO:0000313" key="4">
    <source>
        <dbReference type="Proteomes" id="UP001174677"/>
    </source>
</evidence>
<sequence>MTEEKIFAITGYDRRPMIPGSGDSIPLIQESDSSSLIPETDSATMIPESDAPVVLEDTESKNGHARRCSTGNIGIPYKSVKIFSHYLAASIGSSHDYCKYGQRQDLETKSTSISILETIMERQGKGQDMGKVLTSAERTKKLAVSYASSRGSRIQKPDFPVISKKEVPSSTEKETIRINPKLGYRPPKSPSLQLKGYLRSKKDGEIQKNKEMATSLVNSQGALGSTEQIKLRRTNEMKNSISDKKKVLTRATTSLAALHSVKKVLTRPIASLSPKHSKKRVSGMNTEKLKSLKGVSHLKDRSDVGKSECAKASNGYVPETLNTIELNVENKAVGLTQNSDRSSSFRKDKSLKHDQNGISPVQLSLPSTEKILRRTRYGIHVSRSPKSSENRSLRHTKQGIQVTQASISSLASSKSSHGLVNRANARLRLVSPRKDELVSTKDPESPPRKLSYRKEKVVELRPVISPPRTLNFRRRRFSDSQIDKVETTESTFKNIEIHVDEGDTSVEKSESEKVVFKYQDVEEKTVEQNLLTDMIEGAANKLAESRKSKVKALVAAFETVISLHDPRLSSTVGVC</sequence>
<gene>
    <name evidence="3" type="ORF">P3X46_031154</name>
</gene>
<dbReference type="PANTHER" id="PTHR33349:SF26">
    <property type="entry name" value="CALMODULIN-BINDING DOMAIN-CONTAINING PROTEIN"/>
    <property type="match status" value="1"/>
</dbReference>
<evidence type="ECO:0000313" key="3">
    <source>
        <dbReference type="EMBL" id="KAJ9140515.1"/>
    </source>
</evidence>
<feature type="domain" description="Calmodulin-binding" evidence="2">
    <location>
        <begin position="446"/>
        <end position="562"/>
    </location>
</feature>
<comment type="caution">
    <text evidence="3">The sequence shown here is derived from an EMBL/GenBank/DDBJ whole genome shotgun (WGS) entry which is preliminary data.</text>
</comment>
<dbReference type="SMART" id="SM01054">
    <property type="entry name" value="CaM_binding"/>
    <property type="match status" value="1"/>
</dbReference>
<dbReference type="InterPro" id="IPR012417">
    <property type="entry name" value="CaM-bd_dom_pln"/>
</dbReference>
<protein>
    <recommendedName>
        <fullName evidence="2">Calmodulin-binding domain-containing protein</fullName>
    </recommendedName>
</protein>
<dbReference type="PANTHER" id="PTHR33349">
    <property type="entry name" value="EMB|CAB62594.1"/>
    <property type="match status" value="1"/>
</dbReference>
<feature type="compositionally biased region" description="Basic and acidic residues" evidence="1">
    <location>
        <begin position="432"/>
        <end position="450"/>
    </location>
</feature>
<keyword evidence="4" id="KW-1185">Reference proteome</keyword>
<accession>A0ABQ9KKP7</accession>
<evidence type="ECO:0000259" key="2">
    <source>
        <dbReference type="SMART" id="SM01054"/>
    </source>
</evidence>
<dbReference type="EMBL" id="JARPOI010000017">
    <property type="protein sequence ID" value="KAJ9140515.1"/>
    <property type="molecule type" value="Genomic_DNA"/>
</dbReference>
<evidence type="ECO:0000256" key="1">
    <source>
        <dbReference type="SAM" id="MobiDB-lite"/>
    </source>
</evidence>
<proteinExistence type="predicted"/>
<name>A0ABQ9KKP7_HEVBR</name>
<feature type="region of interest" description="Disordered" evidence="1">
    <location>
        <begin position="335"/>
        <end position="361"/>
    </location>
</feature>